<dbReference type="EMBL" id="JBCGDC010000011">
    <property type="protein sequence ID" value="MFB6392590.1"/>
    <property type="molecule type" value="Genomic_DNA"/>
</dbReference>
<name>A0ABV5CKR2_9ACTN</name>
<proteinExistence type="predicted"/>
<comment type="caution">
    <text evidence="1">The sequence shown here is derived from an EMBL/GenBank/DDBJ whole genome shotgun (WGS) entry which is preliminary data.</text>
</comment>
<dbReference type="Proteomes" id="UP001582793">
    <property type="component" value="Unassembled WGS sequence"/>
</dbReference>
<evidence type="ECO:0000313" key="2">
    <source>
        <dbReference type="Proteomes" id="UP001582793"/>
    </source>
</evidence>
<dbReference type="RefSeq" id="WP_375733305.1">
    <property type="nucleotide sequence ID" value="NZ_JBCGDC010000011.1"/>
</dbReference>
<gene>
    <name evidence="1" type="ORF">AAFH96_05660</name>
</gene>
<reference evidence="1 2" key="1">
    <citation type="submission" date="2024-04" db="EMBL/GenBank/DDBJ databases">
        <title>Polymorphospora sp. isolated from Baiyangdian Lake in Xiong'an New Area.</title>
        <authorList>
            <person name="Zhang X."/>
            <person name="Liu J."/>
        </authorList>
    </citation>
    <scope>NUCLEOTIDE SEQUENCE [LARGE SCALE GENOMIC DNA]</scope>
    <source>
        <strain evidence="1 2">2-325</strain>
    </source>
</reference>
<evidence type="ECO:0000313" key="1">
    <source>
        <dbReference type="EMBL" id="MFB6392590.1"/>
    </source>
</evidence>
<keyword evidence="2" id="KW-1185">Reference proteome</keyword>
<protein>
    <submittedName>
        <fullName evidence="1">Uncharacterized protein</fullName>
    </submittedName>
</protein>
<organism evidence="1 2">
    <name type="scientific">Polymorphospora lycopeni</name>
    <dbReference type="NCBI Taxonomy" id="3140240"/>
    <lineage>
        <taxon>Bacteria</taxon>
        <taxon>Bacillati</taxon>
        <taxon>Actinomycetota</taxon>
        <taxon>Actinomycetes</taxon>
        <taxon>Micromonosporales</taxon>
        <taxon>Micromonosporaceae</taxon>
        <taxon>Polymorphospora</taxon>
    </lineage>
</organism>
<accession>A0ABV5CKR2</accession>
<sequence length="76" mass="8501">MGLFDRVTGKALTVHACGIDMAAGRLTRIPNRDEPCPTHGGIGCADTYLSMTLLARYSVRDFWHQRRRARRRKAGA</sequence>